<feature type="region of interest" description="Disordered" evidence="1">
    <location>
        <begin position="627"/>
        <end position="659"/>
    </location>
</feature>
<evidence type="ECO:0000313" key="4">
    <source>
        <dbReference type="Proteomes" id="UP001151760"/>
    </source>
</evidence>
<dbReference type="SUPFAM" id="SSF56672">
    <property type="entry name" value="DNA/RNA polymerases"/>
    <property type="match status" value="1"/>
</dbReference>
<dbReference type="CDD" id="cd09272">
    <property type="entry name" value="RNase_HI_RT_Ty1"/>
    <property type="match status" value="1"/>
</dbReference>
<comment type="caution">
    <text evidence="3">The sequence shown here is derived from an EMBL/GenBank/DDBJ whole genome shotgun (WGS) entry which is preliminary data.</text>
</comment>
<organism evidence="3 4">
    <name type="scientific">Tanacetum coccineum</name>
    <dbReference type="NCBI Taxonomy" id="301880"/>
    <lineage>
        <taxon>Eukaryota</taxon>
        <taxon>Viridiplantae</taxon>
        <taxon>Streptophyta</taxon>
        <taxon>Embryophyta</taxon>
        <taxon>Tracheophyta</taxon>
        <taxon>Spermatophyta</taxon>
        <taxon>Magnoliopsida</taxon>
        <taxon>eudicotyledons</taxon>
        <taxon>Gunneridae</taxon>
        <taxon>Pentapetalae</taxon>
        <taxon>asterids</taxon>
        <taxon>campanulids</taxon>
        <taxon>Asterales</taxon>
        <taxon>Asteraceae</taxon>
        <taxon>Asteroideae</taxon>
        <taxon>Anthemideae</taxon>
        <taxon>Anthemidinae</taxon>
        <taxon>Tanacetum</taxon>
    </lineage>
</organism>
<feature type="compositionally biased region" description="Basic and acidic residues" evidence="1">
    <location>
        <begin position="639"/>
        <end position="659"/>
    </location>
</feature>
<reference evidence="3" key="2">
    <citation type="submission" date="2022-01" db="EMBL/GenBank/DDBJ databases">
        <authorList>
            <person name="Yamashiro T."/>
            <person name="Shiraishi A."/>
            <person name="Satake H."/>
            <person name="Nakayama K."/>
        </authorList>
    </citation>
    <scope>NUCLEOTIDE SEQUENCE</scope>
</reference>
<feature type="compositionally biased region" description="Basic and acidic residues" evidence="1">
    <location>
        <begin position="467"/>
        <end position="477"/>
    </location>
</feature>
<dbReference type="PANTHER" id="PTHR11439:SF495">
    <property type="entry name" value="REVERSE TRANSCRIPTASE, RNA-DEPENDENT DNA POLYMERASE-RELATED"/>
    <property type="match status" value="1"/>
</dbReference>
<evidence type="ECO:0000259" key="2">
    <source>
        <dbReference type="Pfam" id="PF07727"/>
    </source>
</evidence>
<dbReference type="InterPro" id="IPR013103">
    <property type="entry name" value="RVT_2"/>
</dbReference>
<feature type="compositionally biased region" description="Polar residues" evidence="1">
    <location>
        <begin position="456"/>
        <end position="465"/>
    </location>
</feature>
<gene>
    <name evidence="3" type="ORF">Tco_0926502</name>
</gene>
<dbReference type="InterPro" id="IPR043502">
    <property type="entry name" value="DNA/RNA_pol_sf"/>
</dbReference>
<feature type="domain" description="Reverse transcriptase Ty1/copia-type" evidence="2">
    <location>
        <begin position="1"/>
        <end position="101"/>
    </location>
</feature>
<dbReference type="Pfam" id="PF07727">
    <property type="entry name" value="RVT_2"/>
    <property type="match status" value="1"/>
</dbReference>
<accession>A0ABQ5DAT3</accession>
<proteinExistence type="predicted"/>
<reference evidence="3" key="1">
    <citation type="journal article" date="2022" name="Int. J. Mol. Sci.">
        <title>Draft Genome of Tanacetum Coccineum: Genomic Comparison of Closely Related Tanacetum-Family Plants.</title>
        <authorList>
            <person name="Yamashiro T."/>
            <person name="Shiraishi A."/>
            <person name="Nakayama K."/>
            <person name="Satake H."/>
        </authorList>
    </citation>
    <scope>NUCLEOTIDE SEQUENCE</scope>
</reference>
<dbReference type="Proteomes" id="UP001151760">
    <property type="component" value="Unassembled WGS sequence"/>
</dbReference>
<dbReference type="EMBL" id="BQNB010015106">
    <property type="protein sequence ID" value="GJT36083.1"/>
    <property type="molecule type" value="Genomic_DNA"/>
</dbReference>
<feature type="non-terminal residue" evidence="3">
    <location>
        <position position="681"/>
    </location>
</feature>
<keyword evidence="4" id="KW-1185">Reference proteome</keyword>
<feature type="compositionally biased region" description="Polar residues" evidence="1">
    <location>
        <begin position="627"/>
        <end position="638"/>
    </location>
</feature>
<feature type="region of interest" description="Disordered" evidence="1">
    <location>
        <begin position="447"/>
        <end position="505"/>
    </location>
</feature>
<sequence length="681" mass="76504">FQRGKIDKTLFIRRDKGDILLVQVYVDDIIFGSTKKSLCTEFEKMMHKKFQMSSMGELTFFLGLQVKQKKDGDFISQDKYVTGILKKFGFTDVKTASTPIETQKLLLKDEDGEEVDVYLYRSMIGSLMYLTSSRPNIMFAVCACARYQVNPKVSHLHVMKRIFRYLRGQPKLGLWYPKDSPFDLVAYTDSDYAGASLDKKSTTGGFQFLGSRLISWQCKKHTMITNSTTEAEYVATSSFCGQVLWIQNQLLDYGYNFLHTKILIDNNNTICIIKNPVFHSKTKHIEIRHHFIRDCNEKKLIQMVKIHTDKNVTDLLTKTFDNGIRVNAGDSKLMLLGINLLLLGKVNADRHKLTTAGEITFLAKPAESEGFEEIVDFLNAHTIKYALTVNPTIYTSCIEQFWATVKVKTVNGEVQLQALVDGKKIIVIEASIRSDLQLTDEEDEVVYEERDDSLERATTTATSLDVEQDRGNIDKTQSKATPNEPSSLGTSSGGGPRLENKGGSRTHKLKRLYKIGRSARVISSDEASLGDQEDASKQGKKIADIDADVEVTLIDETQGRNDDNLMFDTCVLDEQEVEVENVVNTAEVTTESATTTIVDELTLARTLIEIKAAKPKVRGVMIQVPSESTTTTSVASKPSQDKGKAKMIESEKPLKKKDQTMYDQEVALNLQAQLQAEMKEE</sequence>
<feature type="non-terminal residue" evidence="3">
    <location>
        <position position="1"/>
    </location>
</feature>
<evidence type="ECO:0000256" key="1">
    <source>
        <dbReference type="SAM" id="MobiDB-lite"/>
    </source>
</evidence>
<name>A0ABQ5DAT3_9ASTR</name>
<evidence type="ECO:0000313" key="3">
    <source>
        <dbReference type="EMBL" id="GJT36083.1"/>
    </source>
</evidence>
<dbReference type="PANTHER" id="PTHR11439">
    <property type="entry name" value="GAG-POL-RELATED RETROTRANSPOSON"/>
    <property type="match status" value="1"/>
</dbReference>
<protein>
    <submittedName>
        <fullName evidence="3">Ribonuclease H-like domain-containing protein</fullName>
    </submittedName>
</protein>